<keyword evidence="1" id="KW-0175">Coiled coil</keyword>
<reference evidence="2 3" key="1">
    <citation type="submission" date="2014-09" db="EMBL/GenBank/DDBJ databases">
        <title>Sporocytophaga myxococcoides PG-01 genome sequencing.</title>
        <authorList>
            <person name="Liu L."/>
            <person name="Gao P.J."/>
            <person name="Chen G.J."/>
            <person name="Wang L.S."/>
        </authorList>
    </citation>
    <scope>NUCLEOTIDE SEQUENCE [LARGE SCALE GENOMIC DNA]</scope>
    <source>
        <strain evidence="2 3">PG-01</strain>
    </source>
</reference>
<evidence type="ECO:0000313" key="3">
    <source>
        <dbReference type="Proteomes" id="UP000030185"/>
    </source>
</evidence>
<proteinExistence type="predicted"/>
<accession>A0A098L955</accession>
<feature type="coiled-coil region" evidence="1">
    <location>
        <begin position="27"/>
        <end position="95"/>
    </location>
</feature>
<protein>
    <submittedName>
        <fullName evidence="2">Uncharacterized protein</fullName>
    </submittedName>
</protein>
<dbReference type="AlphaFoldDB" id="A0A098L955"/>
<sequence length="95" mass="10619">MITAAVFVLAVGAYFLFQWYRKPVESKEQLSAKVTDLNKQIANLEYTAFNLNKLLTKNPANAEATAKLKTTNEQLTALKSELKTAQDKLQILTIS</sequence>
<dbReference type="EMBL" id="BBLT01000001">
    <property type="protein sequence ID" value="GAL83405.1"/>
    <property type="molecule type" value="Genomic_DNA"/>
</dbReference>
<organism evidence="2 3">
    <name type="scientific">Sporocytophaga myxococcoides</name>
    <dbReference type="NCBI Taxonomy" id="153721"/>
    <lineage>
        <taxon>Bacteria</taxon>
        <taxon>Pseudomonadati</taxon>
        <taxon>Bacteroidota</taxon>
        <taxon>Cytophagia</taxon>
        <taxon>Cytophagales</taxon>
        <taxon>Cytophagaceae</taxon>
        <taxon>Sporocytophaga</taxon>
    </lineage>
</organism>
<dbReference type="SUPFAM" id="SSF161270">
    <property type="entry name" value="PspA lactotransferrin-binding region"/>
    <property type="match status" value="1"/>
</dbReference>
<gene>
    <name evidence="2" type="ORF">MYP_632</name>
</gene>
<name>A0A098L955_9BACT</name>
<evidence type="ECO:0000313" key="2">
    <source>
        <dbReference type="EMBL" id="GAL83405.1"/>
    </source>
</evidence>
<evidence type="ECO:0000256" key="1">
    <source>
        <dbReference type="SAM" id="Coils"/>
    </source>
</evidence>
<keyword evidence="3" id="KW-1185">Reference proteome</keyword>
<dbReference type="Proteomes" id="UP000030185">
    <property type="component" value="Unassembled WGS sequence"/>
</dbReference>
<dbReference type="STRING" id="153721.MYP_632"/>
<comment type="caution">
    <text evidence="2">The sequence shown here is derived from an EMBL/GenBank/DDBJ whole genome shotgun (WGS) entry which is preliminary data.</text>
</comment>